<dbReference type="Proteomes" id="UP000581769">
    <property type="component" value="Unassembled WGS sequence"/>
</dbReference>
<name>A0A840J808_9PSEU</name>
<dbReference type="EMBL" id="JACHMG010000002">
    <property type="protein sequence ID" value="MBB4689849.1"/>
    <property type="molecule type" value="Genomic_DNA"/>
</dbReference>
<gene>
    <name evidence="1" type="ORF">BJY18_007401</name>
</gene>
<sequence length="68" mass="7254">MGDIASKVDKAFETVSMTELADAPVDALQGVSAGDAEHLKAAFNIKTVRDLGTNKYFLWAQAIAKLAE</sequence>
<evidence type="ECO:0000313" key="1">
    <source>
        <dbReference type="EMBL" id="MBB4689849.1"/>
    </source>
</evidence>
<organism evidence="1 2">
    <name type="scientific">Amycolatopsis jiangsuensis</name>
    <dbReference type="NCBI Taxonomy" id="1181879"/>
    <lineage>
        <taxon>Bacteria</taxon>
        <taxon>Bacillati</taxon>
        <taxon>Actinomycetota</taxon>
        <taxon>Actinomycetes</taxon>
        <taxon>Pseudonocardiales</taxon>
        <taxon>Pseudonocardiaceae</taxon>
        <taxon>Amycolatopsis</taxon>
    </lineage>
</organism>
<dbReference type="AlphaFoldDB" id="A0A840J808"/>
<reference evidence="1 2" key="1">
    <citation type="submission" date="2020-08" db="EMBL/GenBank/DDBJ databases">
        <title>Sequencing the genomes of 1000 actinobacteria strains.</title>
        <authorList>
            <person name="Klenk H.-P."/>
        </authorList>
    </citation>
    <scope>NUCLEOTIDE SEQUENCE [LARGE SCALE GENOMIC DNA]</scope>
    <source>
        <strain evidence="1 2">DSM 45859</strain>
    </source>
</reference>
<proteinExistence type="predicted"/>
<accession>A0A840J808</accession>
<evidence type="ECO:0000313" key="2">
    <source>
        <dbReference type="Proteomes" id="UP000581769"/>
    </source>
</evidence>
<comment type="caution">
    <text evidence="1">The sequence shown here is derived from an EMBL/GenBank/DDBJ whole genome shotgun (WGS) entry which is preliminary data.</text>
</comment>
<protein>
    <submittedName>
        <fullName evidence="1">Uncharacterized protein</fullName>
    </submittedName>
</protein>
<dbReference type="RefSeq" id="WP_179422085.1">
    <property type="nucleotide sequence ID" value="NZ_JACHMG010000002.1"/>
</dbReference>
<keyword evidence="2" id="KW-1185">Reference proteome</keyword>